<organism evidence="2 3">
    <name type="scientific">Microbacterium hominis</name>
    <dbReference type="NCBI Taxonomy" id="162426"/>
    <lineage>
        <taxon>Bacteria</taxon>
        <taxon>Bacillati</taxon>
        <taxon>Actinomycetota</taxon>
        <taxon>Actinomycetes</taxon>
        <taxon>Micrococcales</taxon>
        <taxon>Microbacteriaceae</taxon>
        <taxon>Microbacterium</taxon>
    </lineage>
</organism>
<evidence type="ECO:0000313" key="3">
    <source>
        <dbReference type="Proteomes" id="UP000031202"/>
    </source>
</evidence>
<comment type="caution">
    <text evidence="2">The sequence shown here is derived from an EMBL/GenBank/DDBJ whole genome shotgun (WGS) entry which is preliminary data.</text>
</comment>
<protein>
    <recommendedName>
        <fullName evidence="4">WxL domain-containing protein</fullName>
    </recommendedName>
</protein>
<dbReference type="AlphaFoldDB" id="A0A0B4DY42"/>
<accession>A0A0B4DY42</accession>
<evidence type="ECO:0000313" key="2">
    <source>
        <dbReference type="EMBL" id="KIC59178.1"/>
    </source>
</evidence>
<feature type="chain" id="PRO_5002087013" description="WxL domain-containing protein" evidence="1">
    <location>
        <begin position="30"/>
        <end position="209"/>
    </location>
</feature>
<evidence type="ECO:0008006" key="4">
    <source>
        <dbReference type="Google" id="ProtNLM"/>
    </source>
</evidence>
<gene>
    <name evidence="2" type="ORF">RM52_04720</name>
</gene>
<dbReference type="RefSeq" id="WP_039413637.1">
    <property type="nucleotide sequence ID" value="NZ_JWSZ01000005.1"/>
</dbReference>
<feature type="signal peptide" evidence="1">
    <location>
        <begin position="1"/>
        <end position="29"/>
    </location>
</feature>
<dbReference type="EMBL" id="JWSZ01000005">
    <property type="protein sequence ID" value="KIC59178.1"/>
    <property type="molecule type" value="Genomic_DNA"/>
</dbReference>
<dbReference type="Proteomes" id="UP000031202">
    <property type="component" value="Unassembled WGS sequence"/>
</dbReference>
<reference evidence="2 3" key="1">
    <citation type="submission" date="2014-12" db="EMBL/GenBank/DDBJ databases">
        <title>Genome sequencing of Microbacterium hominis TPW29.</title>
        <authorList>
            <person name="Tan P.W."/>
            <person name="Chan K.-G."/>
        </authorList>
    </citation>
    <scope>NUCLEOTIDE SEQUENCE [LARGE SCALE GENOMIC DNA]</scope>
    <source>
        <strain evidence="2 3">TPW29</strain>
    </source>
</reference>
<evidence type="ECO:0000256" key="1">
    <source>
        <dbReference type="SAM" id="SignalP"/>
    </source>
</evidence>
<name>A0A0B4DY42_9MICO</name>
<sequence length="209" mass="21124">MTMNVALARVAAGLLGCALVVGGAGAALADENRTKQRDAEGQAAPVGALTLSVASTATTLTEVPSSDANVRQFTGSLPEVTVTDDRSIIPSGAVWYVTGQASSLTSGSRSIDAGHLGWAPKVITTRGHGEVASGDVVNTVLDAATADTPLNDGLASAHLLALSVDSRASAAVGSWTAGADLFLRVPRTVEPGAYSGTITLTLWEEAQPQ</sequence>
<keyword evidence="1" id="KW-0732">Signal</keyword>
<proteinExistence type="predicted"/>